<sequence>MDNKIKQNYLQSPLLCLDLDSNKRELIELKHECENKEEIYSNELKSLVVLVRENGITIEDNLFSNEECDTVFDQISKKLKEIELRMISFEMLIKESSIDTFEAKMLEYGDLKTKLGVFLEVAEIYSSLRNNTMDLNLFTYYNEYATKIAKIKHLLDIFNNRKDGTLGKEFENQFINKLEKELFEKEDSFLIILKKHFRNLISYNKSFHDSIITFELSIKKEKAYLESILSSMYKLENLDIQLRDFVKFLKEMIEYGIKFYLYPEQLFVNETDSNYLIKYTYNVKSKNINVDLQNKYDFFNVFFTQFNTMFRDIVIDNSSICTFTFLKFLGSKIGDDIVNLLKSNYLSSMLPYKVADINKFDETLKKGENIITLLQKENFLQPKINYLDDFVNNLENLCIEKKCLKISLNSKVLLFSNMCNKKSIEIVINEIKDIDMFTSISLTMDIKFDILQQMILSFEKNQKYFISNIIEEMMDNINELTNDIDKVNNISKNVLLKNSTNIIQMILILLPRIHRKEIQSNFEIGALFYNNYFYILYHFFKFPLVEKNNENVNIVTKLRILANQVIQNHLNTLVTEISCKLYGRSSNLENDNSLNYFSIFQNLPLFGLYLKKEAKKLYSLFPIIMYNDIWTDIGKHCLKCIGKIFMSISDFRSDQCELITQNVNNLFVIFDEIFQKVSPDESVKNRCFVEYYRLYEILFCLNHSLDEISMRYCEDEYFSEFLEKCELKSLIRAIFQNTDKRAEILKKI</sequence>
<proteinExistence type="predicted"/>
<dbReference type="InterPro" id="IPR055148">
    <property type="entry name" value="ZW10_C_2"/>
</dbReference>
<evidence type="ECO:0000313" key="5">
    <source>
        <dbReference type="WBParaSite" id="TCONS_00006236.p1"/>
    </source>
</evidence>
<protein>
    <submittedName>
        <fullName evidence="5">Centromere/kinetochore protein zw10 homolog</fullName>
    </submittedName>
    <submittedName>
        <fullName evidence="4">Sec3_C domain-containing protein</fullName>
    </submittedName>
</protein>
<dbReference type="PANTHER" id="PTHR12205:SF0">
    <property type="entry name" value="CENTROMERE_KINETOCHORE PROTEIN ZW10 HOMOLOG"/>
    <property type="match status" value="1"/>
</dbReference>
<evidence type="ECO:0000313" key="3">
    <source>
        <dbReference type="Proteomes" id="UP000035681"/>
    </source>
</evidence>
<keyword evidence="3" id="KW-1185">Reference proteome</keyword>
<dbReference type="Gene3D" id="1.10.357.150">
    <property type="match status" value="1"/>
</dbReference>
<dbReference type="Pfam" id="PF22766">
    <property type="entry name" value="ZW10_C2"/>
    <property type="match status" value="1"/>
</dbReference>
<dbReference type="InterPro" id="IPR048344">
    <property type="entry name" value="Zw10_middle"/>
</dbReference>
<dbReference type="GO" id="GO:0007094">
    <property type="term" value="P:mitotic spindle assembly checkpoint signaling"/>
    <property type="evidence" value="ECO:0007669"/>
    <property type="project" value="TreeGrafter"/>
</dbReference>
<name>A0A0K0DWR8_STRER</name>
<dbReference type="PANTHER" id="PTHR12205">
    <property type="entry name" value="CENTROMERE/KINETOCHORE PROTEIN ZW10"/>
    <property type="match status" value="1"/>
</dbReference>
<dbReference type="GO" id="GO:0006888">
    <property type="term" value="P:endoplasmic reticulum to Golgi vesicle-mediated transport"/>
    <property type="evidence" value="ECO:0007669"/>
    <property type="project" value="TreeGrafter"/>
</dbReference>
<reference evidence="4" key="1">
    <citation type="submission" date="2015-08" db="UniProtKB">
        <authorList>
            <consortium name="WormBaseParasite"/>
        </authorList>
    </citation>
    <scope>IDENTIFICATION</scope>
</reference>
<feature type="domain" description="ZW10 C-terminal helical" evidence="2">
    <location>
        <begin position="637"/>
        <end position="748"/>
    </location>
</feature>
<dbReference type="Proteomes" id="UP000035681">
    <property type="component" value="Unplaced"/>
</dbReference>
<accession>A0A0K0DWR8</accession>
<evidence type="ECO:0000259" key="2">
    <source>
        <dbReference type="Pfam" id="PF22766"/>
    </source>
</evidence>
<dbReference type="AlphaFoldDB" id="A0A0K0DWR8"/>
<dbReference type="GO" id="GO:0005737">
    <property type="term" value="C:cytoplasm"/>
    <property type="evidence" value="ECO:0007669"/>
    <property type="project" value="GOC"/>
</dbReference>
<dbReference type="WBParaSite" id="SSTP_0000168500.1">
    <property type="protein sequence ID" value="SSTP_0000168500.1"/>
    <property type="gene ID" value="SSTP_0000168500"/>
</dbReference>
<dbReference type="InterPro" id="IPR046362">
    <property type="entry name" value="Zw10/DSL1_C_sf"/>
</dbReference>
<evidence type="ECO:0000259" key="1">
    <source>
        <dbReference type="Pfam" id="PF20665"/>
    </source>
</evidence>
<dbReference type="Pfam" id="PF20665">
    <property type="entry name" value="Zw10_middle"/>
    <property type="match status" value="1"/>
</dbReference>
<dbReference type="GO" id="GO:1990423">
    <property type="term" value="C:RZZ complex"/>
    <property type="evidence" value="ECO:0007669"/>
    <property type="project" value="TreeGrafter"/>
</dbReference>
<evidence type="ECO:0000313" key="4">
    <source>
        <dbReference type="WBParaSite" id="SSTP_0000168500.1"/>
    </source>
</evidence>
<dbReference type="STRING" id="6248.A0A0K0DWR8"/>
<feature type="domain" description="Centromere/kinetochore protein zw10 middle" evidence="1">
    <location>
        <begin position="206"/>
        <end position="407"/>
    </location>
</feature>
<organism evidence="4">
    <name type="scientific">Strongyloides stercoralis</name>
    <name type="common">Threadworm</name>
    <dbReference type="NCBI Taxonomy" id="6248"/>
    <lineage>
        <taxon>Eukaryota</taxon>
        <taxon>Metazoa</taxon>
        <taxon>Ecdysozoa</taxon>
        <taxon>Nematoda</taxon>
        <taxon>Chromadorea</taxon>
        <taxon>Rhabditida</taxon>
        <taxon>Tylenchina</taxon>
        <taxon>Panagrolaimomorpha</taxon>
        <taxon>Strongyloidoidea</taxon>
        <taxon>Strongyloididae</taxon>
        <taxon>Strongyloides</taxon>
    </lineage>
</organism>
<dbReference type="WBParaSite" id="TCONS_00006236.p1">
    <property type="protein sequence ID" value="TCONS_00006236.p1"/>
    <property type="gene ID" value="XLOC_004403"/>
</dbReference>